<dbReference type="OrthoDB" id="408631at2759"/>
<dbReference type="InterPro" id="IPR029058">
    <property type="entry name" value="AB_hydrolase_fold"/>
</dbReference>
<dbReference type="Gene3D" id="3.40.50.1820">
    <property type="entry name" value="alpha/beta hydrolase"/>
    <property type="match status" value="1"/>
</dbReference>
<evidence type="ECO:0000313" key="5">
    <source>
        <dbReference type="EMBL" id="CCA72715.1"/>
    </source>
</evidence>
<proteinExistence type="inferred from homology"/>
<protein>
    <recommendedName>
        <fullName evidence="3">Carboxylic ester hydrolase</fullName>
        <ecNumber evidence="3">3.1.1.-</ecNumber>
    </recommendedName>
</protein>
<dbReference type="GO" id="GO:0016787">
    <property type="term" value="F:hydrolase activity"/>
    <property type="evidence" value="ECO:0007669"/>
    <property type="project" value="UniProtKB-KW"/>
</dbReference>
<gene>
    <name evidence="5" type="ORF">PIIN_06652</name>
</gene>
<evidence type="ECO:0000259" key="4">
    <source>
        <dbReference type="Pfam" id="PF00135"/>
    </source>
</evidence>
<evidence type="ECO:0000256" key="1">
    <source>
        <dbReference type="ARBA" id="ARBA00005964"/>
    </source>
</evidence>
<evidence type="ECO:0000256" key="2">
    <source>
        <dbReference type="ARBA" id="ARBA00022801"/>
    </source>
</evidence>
<dbReference type="InterPro" id="IPR050309">
    <property type="entry name" value="Type-B_Carboxylest/Lipase"/>
</dbReference>
<keyword evidence="6" id="KW-1185">Reference proteome</keyword>
<dbReference type="HOGENOM" id="CLU_006586_10_6_1"/>
<dbReference type="PROSITE" id="PS00941">
    <property type="entry name" value="CARBOXYLESTERASE_B_2"/>
    <property type="match status" value="1"/>
</dbReference>
<dbReference type="STRING" id="1109443.G4TN12"/>
<sequence length="570" mass="63733">MPRSERQYLAAVLAIPVAILLFNMAPLLGGLFGSGRTVLIETQHIAYKGLVLRNGKVATFYGIPYAEPPVGANRFRAPIPLKRHTALGDVRNMVDATRQPKFCPQFSLMNDKDTHAGEGSEDCLYLNVYTPPHVLGSTEKLPVLVYIHGGGFVQGNPLGWPFEHWIEQYPNIVIVSIYYRLGIFGFLTAPDAGDALDSNAGILDQVEALRWVNENIAHFGGDPEKVTINGQSAGAASVALHLLMNGGKQQLFHQAILQSLYRPPLRKVSETKDSFQWVVKEAGCHIGALSTAEQVACLRTKDKAKLVSAAESAYNHNISWYFIPTVDGERVRTGPTQLFNQHKFSKIPILVGATTDETIAGSDNMHQEIQRRFSFLSEDDVHSFNKIYRPESFTDEEIRVRTALGEAVLRCGREHLAELYAAEGLPVYAYRFDQANPTRPGRGVEHSAENWWMFQGVNTGINGSYTLTKFTSPSQKQFERELLAFWVSFVRTGDPNKYRLANAPEWPRWENEKKNLWGKVVSSPARMVLKQGETGLTSDDYQPGSFVEDQPHEELERCRALSVLATELRQ</sequence>
<evidence type="ECO:0000313" key="6">
    <source>
        <dbReference type="Proteomes" id="UP000007148"/>
    </source>
</evidence>
<dbReference type="InParanoid" id="G4TN12"/>
<dbReference type="PANTHER" id="PTHR11559">
    <property type="entry name" value="CARBOXYLESTERASE"/>
    <property type="match status" value="1"/>
</dbReference>
<dbReference type="ESTHER" id="pirid-g4tn12">
    <property type="family name" value="Fungal_carboxylesterase_lipase"/>
</dbReference>
<comment type="caution">
    <text evidence="5">The sequence shown here is derived from an EMBL/GenBank/DDBJ whole genome shotgun (WGS) entry which is preliminary data.</text>
</comment>
<accession>G4TN12</accession>
<dbReference type="InterPro" id="IPR019826">
    <property type="entry name" value="Carboxylesterase_B_AS"/>
</dbReference>
<dbReference type="InterPro" id="IPR019819">
    <property type="entry name" value="Carboxylesterase_B_CS"/>
</dbReference>
<dbReference type="Proteomes" id="UP000007148">
    <property type="component" value="Unassembled WGS sequence"/>
</dbReference>
<organism evidence="5 6">
    <name type="scientific">Serendipita indica (strain DSM 11827)</name>
    <name type="common">Root endophyte fungus</name>
    <name type="synonym">Piriformospora indica</name>
    <dbReference type="NCBI Taxonomy" id="1109443"/>
    <lineage>
        <taxon>Eukaryota</taxon>
        <taxon>Fungi</taxon>
        <taxon>Dikarya</taxon>
        <taxon>Basidiomycota</taxon>
        <taxon>Agaricomycotina</taxon>
        <taxon>Agaricomycetes</taxon>
        <taxon>Sebacinales</taxon>
        <taxon>Serendipitaceae</taxon>
        <taxon>Serendipita</taxon>
    </lineage>
</organism>
<reference evidence="5 6" key="1">
    <citation type="journal article" date="2011" name="PLoS Pathog.">
        <title>Endophytic Life Strategies Decoded by Genome and Transcriptome Analyses of the Mutualistic Root Symbiont Piriformospora indica.</title>
        <authorList>
            <person name="Zuccaro A."/>
            <person name="Lahrmann U."/>
            <person name="Guldener U."/>
            <person name="Langen G."/>
            <person name="Pfiffi S."/>
            <person name="Biedenkopf D."/>
            <person name="Wong P."/>
            <person name="Samans B."/>
            <person name="Grimm C."/>
            <person name="Basiewicz M."/>
            <person name="Murat C."/>
            <person name="Martin F."/>
            <person name="Kogel K.H."/>
        </authorList>
    </citation>
    <scope>NUCLEOTIDE SEQUENCE [LARGE SCALE GENOMIC DNA]</scope>
    <source>
        <strain evidence="5 6">DSM 11827</strain>
    </source>
</reference>
<keyword evidence="2 3" id="KW-0378">Hydrolase</keyword>
<dbReference type="OMA" id="NFPFDHW"/>
<dbReference type="AlphaFoldDB" id="G4TN12"/>
<dbReference type="eggNOG" id="KOG4389">
    <property type="taxonomic scope" value="Eukaryota"/>
</dbReference>
<name>G4TN12_SERID</name>
<dbReference type="PROSITE" id="PS00122">
    <property type="entry name" value="CARBOXYLESTERASE_B_1"/>
    <property type="match status" value="1"/>
</dbReference>
<dbReference type="Pfam" id="PF00135">
    <property type="entry name" value="COesterase"/>
    <property type="match status" value="1"/>
</dbReference>
<comment type="similarity">
    <text evidence="1 3">Belongs to the type-B carboxylesterase/lipase family.</text>
</comment>
<dbReference type="FunCoup" id="G4TN12">
    <property type="interactions" value="1"/>
</dbReference>
<dbReference type="InterPro" id="IPR002018">
    <property type="entry name" value="CarbesteraseB"/>
</dbReference>
<dbReference type="EMBL" id="CAFZ01000179">
    <property type="protein sequence ID" value="CCA72715.1"/>
    <property type="molecule type" value="Genomic_DNA"/>
</dbReference>
<evidence type="ECO:0000256" key="3">
    <source>
        <dbReference type="RuleBase" id="RU361235"/>
    </source>
</evidence>
<dbReference type="EC" id="3.1.1.-" evidence="3"/>
<feature type="domain" description="Carboxylesterase type B" evidence="4">
    <location>
        <begin position="55"/>
        <end position="515"/>
    </location>
</feature>
<dbReference type="SUPFAM" id="SSF53474">
    <property type="entry name" value="alpha/beta-Hydrolases"/>
    <property type="match status" value="1"/>
</dbReference>